<evidence type="ECO:0000313" key="2">
    <source>
        <dbReference type="Proteomes" id="UP001226091"/>
    </source>
</evidence>
<name>A0ACD4REL2_9BACI</name>
<protein>
    <submittedName>
        <fullName evidence="1">ABC transporter permease</fullName>
    </submittedName>
</protein>
<proteinExistence type="predicted"/>
<reference evidence="2" key="1">
    <citation type="journal article" date="2025" name="Aquaculture">
        <title>Assessment of the bioflocculant production and safety properties of Metabacillus hrfriensis sp. nov. based on phenotypic and whole-genome sequencing analysis.</title>
        <authorList>
            <person name="Zhang R."/>
            <person name="Zhao Z."/>
            <person name="Luo L."/>
            <person name="Wang S."/>
            <person name="Guo K."/>
            <person name="Xu W."/>
        </authorList>
    </citation>
    <scope>NUCLEOTIDE SEQUENCE [LARGE SCALE GENOMIC DNA]</scope>
    <source>
        <strain evidence="2">CT-WN-B3</strain>
    </source>
</reference>
<gene>
    <name evidence="1" type="ORF">QLQ22_05945</name>
</gene>
<dbReference type="Proteomes" id="UP001226091">
    <property type="component" value="Chromosome"/>
</dbReference>
<organism evidence="1 2">
    <name type="scientific">Metabacillus hrfriensis</name>
    <dbReference type="NCBI Taxonomy" id="3048891"/>
    <lineage>
        <taxon>Bacteria</taxon>
        <taxon>Bacillati</taxon>
        <taxon>Bacillota</taxon>
        <taxon>Bacilli</taxon>
        <taxon>Bacillales</taxon>
        <taxon>Bacillaceae</taxon>
        <taxon>Metabacillus</taxon>
    </lineage>
</organism>
<sequence>MAQTNLTPETSNQLAIHGNLKENPDTLTKIFFRKFCKNKLAIAGAVFLIFIISTAILAPVIAPYAYDTQDLTKKLVPPGGSENILGTDRFGRDLLTRLLYGAQVSLLVGFASVLGSITIGTVIGAIAGYFGGIIDAILMRFVDIVLSIPQIFLLITLVTIFKPGVDKLIIIFAVLGWTTTARLVRGEFLSLRTREFVLASKTIGTKSFKIIFSHILPNAIGPIIVSATLSVGGVILAESTLSYLGLGIQPPTASWGNMLQDAQNFTILLNSPWYPLLPGMLILFTVLAFNFVGDGLRDALDPKVNE</sequence>
<accession>A0ACD4REL2</accession>
<dbReference type="EMBL" id="CP126116">
    <property type="protein sequence ID" value="WHZ58878.1"/>
    <property type="molecule type" value="Genomic_DNA"/>
</dbReference>
<evidence type="ECO:0000313" key="1">
    <source>
        <dbReference type="EMBL" id="WHZ58878.1"/>
    </source>
</evidence>
<keyword evidence="2" id="KW-1185">Reference proteome</keyword>